<name>A0A9X3SE60_9ACTN</name>
<protein>
    <submittedName>
        <fullName evidence="1">Uncharacterized protein</fullName>
    </submittedName>
</protein>
<dbReference type="AlphaFoldDB" id="A0A9X3SE60"/>
<dbReference type="SUPFAM" id="SSF50969">
    <property type="entry name" value="YVTN repeat-like/Quinoprotein amine dehydrogenase"/>
    <property type="match status" value="1"/>
</dbReference>
<sequence>MNAVRAAEAGAAGAVISEAILLPTGVLVAAGNAGVFLLTPDGREEARWDVRASSLTIADDGTSALIVGPHRSGFALHRLDLATHELTPLPTLTGYGIAPTFDGTTVTIEGHEGLRAFDLTTDPPRIAWAEFERSDATVQEHQRSPTRLSAIVSFRRGEDPTVVGVERWTWELPSRRVIDRQADTETWGDMFTVAAPLRVSATTADGTLVYIDRLDGDLVECVKPVDGPETVRPLDDYAEVDVDGDRSALLQETAIDARVTVRDAAHAPVAVVTFPGTRFAHFRAHGGTATAYAQDGRIVAVDLRTGEALANLAVLDPSA</sequence>
<evidence type="ECO:0000313" key="2">
    <source>
        <dbReference type="Proteomes" id="UP001147653"/>
    </source>
</evidence>
<keyword evidence="2" id="KW-1185">Reference proteome</keyword>
<accession>A0A9X3SE60</accession>
<dbReference type="RefSeq" id="WP_270024417.1">
    <property type="nucleotide sequence ID" value="NZ_JAPDDP010000009.1"/>
</dbReference>
<reference evidence="1" key="1">
    <citation type="submission" date="2022-10" db="EMBL/GenBank/DDBJ databases">
        <title>The WGS of Solirubrobacter phytolaccae KCTC 29190.</title>
        <authorList>
            <person name="Jiang Z."/>
        </authorList>
    </citation>
    <scope>NUCLEOTIDE SEQUENCE</scope>
    <source>
        <strain evidence="1">KCTC 29190</strain>
    </source>
</reference>
<dbReference type="InterPro" id="IPR011044">
    <property type="entry name" value="Quino_amine_DH_bsu"/>
</dbReference>
<organism evidence="1 2">
    <name type="scientific">Solirubrobacter phytolaccae</name>
    <dbReference type="NCBI Taxonomy" id="1404360"/>
    <lineage>
        <taxon>Bacteria</taxon>
        <taxon>Bacillati</taxon>
        <taxon>Actinomycetota</taxon>
        <taxon>Thermoleophilia</taxon>
        <taxon>Solirubrobacterales</taxon>
        <taxon>Solirubrobacteraceae</taxon>
        <taxon>Solirubrobacter</taxon>
    </lineage>
</organism>
<dbReference type="EMBL" id="JAPDDP010000009">
    <property type="protein sequence ID" value="MDA0180107.1"/>
    <property type="molecule type" value="Genomic_DNA"/>
</dbReference>
<gene>
    <name evidence="1" type="ORF">OJ997_07350</name>
</gene>
<proteinExistence type="predicted"/>
<evidence type="ECO:0000313" key="1">
    <source>
        <dbReference type="EMBL" id="MDA0180107.1"/>
    </source>
</evidence>
<comment type="caution">
    <text evidence="1">The sequence shown here is derived from an EMBL/GenBank/DDBJ whole genome shotgun (WGS) entry which is preliminary data.</text>
</comment>
<dbReference type="Proteomes" id="UP001147653">
    <property type="component" value="Unassembled WGS sequence"/>
</dbReference>